<dbReference type="InterPro" id="IPR015947">
    <property type="entry name" value="PUA-like_sf"/>
</dbReference>
<dbReference type="Proteomes" id="UP001642484">
    <property type="component" value="Unassembled WGS sequence"/>
</dbReference>
<feature type="region of interest" description="Disordered" evidence="1">
    <location>
        <begin position="131"/>
        <end position="155"/>
    </location>
</feature>
<sequence>AIVVKKPWAAMLVSGEKVWELRGKRTGHRGRVAIAESGTGALIGECVLIDCKPVGHRGPGEALVPPQLHPENFLGLPQNVDRHRVNNFNEVPYHQVWAYVMSKPIKYVYPIPYAHPRGAVTWVKLASTGLQTDTSKTTRKAPTVKTALPKTSKQK</sequence>
<gene>
    <name evidence="3" type="ORF">CCMP2556_LOCUS33943</name>
</gene>
<dbReference type="EMBL" id="CAXAMN010022401">
    <property type="protein sequence ID" value="CAK9069044.1"/>
    <property type="molecule type" value="Genomic_DNA"/>
</dbReference>
<evidence type="ECO:0000313" key="4">
    <source>
        <dbReference type="Proteomes" id="UP001642484"/>
    </source>
</evidence>
<organism evidence="3 4">
    <name type="scientific">Durusdinium trenchii</name>
    <dbReference type="NCBI Taxonomy" id="1381693"/>
    <lineage>
        <taxon>Eukaryota</taxon>
        <taxon>Sar</taxon>
        <taxon>Alveolata</taxon>
        <taxon>Dinophyceae</taxon>
        <taxon>Suessiales</taxon>
        <taxon>Symbiodiniaceae</taxon>
        <taxon>Durusdinium</taxon>
    </lineage>
</organism>
<dbReference type="Gene3D" id="2.30.130.30">
    <property type="entry name" value="Hypothetical protein"/>
    <property type="match status" value="1"/>
</dbReference>
<proteinExistence type="predicted"/>
<dbReference type="SUPFAM" id="SSF88697">
    <property type="entry name" value="PUA domain-like"/>
    <property type="match status" value="1"/>
</dbReference>
<dbReference type="InterPro" id="IPR007374">
    <property type="entry name" value="ASCH_domain"/>
</dbReference>
<dbReference type="Pfam" id="PF04266">
    <property type="entry name" value="ASCH"/>
    <property type="match status" value="1"/>
</dbReference>
<evidence type="ECO:0000256" key="1">
    <source>
        <dbReference type="SAM" id="MobiDB-lite"/>
    </source>
</evidence>
<protein>
    <recommendedName>
        <fullName evidence="2">ASCH domain-containing protein</fullName>
    </recommendedName>
</protein>
<keyword evidence="4" id="KW-1185">Reference proteome</keyword>
<accession>A0ABP0NZT3</accession>
<name>A0ABP0NZT3_9DINO</name>
<feature type="domain" description="ASCH" evidence="2">
    <location>
        <begin position="4"/>
        <end position="59"/>
    </location>
</feature>
<reference evidence="3 4" key="1">
    <citation type="submission" date="2024-02" db="EMBL/GenBank/DDBJ databases">
        <authorList>
            <person name="Chen Y."/>
            <person name="Shah S."/>
            <person name="Dougan E. K."/>
            <person name="Thang M."/>
            <person name="Chan C."/>
        </authorList>
    </citation>
    <scope>NUCLEOTIDE SEQUENCE [LARGE SCALE GENOMIC DNA]</scope>
</reference>
<comment type="caution">
    <text evidence="3">The sequence shown here is derived from an EMBL/GenBank/DDBJ whole genome shotgun (WGS) entry which is preliminary data.</text>
</comment>
<evidence type="ECO:0000259" key="2">
    <source>
        <dbReference type="Pfam" id="PF04266"/>
    </source>
</evidence>
<evidence type="ECO:0000313" key="3">
    <source>
        <dbReference type="EMBL" id="CAK9069044.1"/>
    </source>
</evidence>
<feature type="non-terminal residue" evidence="3">
    <location>
        <position position="1"/>
    </location>
</feature>